<reference evidence="3" key="1">
    <citation type="submission" date="2023-10" db="EMBL/GenBank/DDBJ databases">
        <title>Genome assemblies of two species of porcelain crab, Petrolisthes cinctipes and Petrolisthes manimaculis (Anomura: Porcellanidae).</title>
        <authorList>
            <person name="Angst P."/>
        </authorList>
    </citation>
    <scope>NUCLEOTIDE SEQUENCE</scope>
    <source>
        <strain evidence="3">PB745_01</strain>
        <tissue evidence="3">Gill</tissue>
    </source>
</reference>
<protein>
    <submittedName>
        <fullName evidence="3">Uncharacterized protein</fullName>
    </submittedName>
</protein>
<dbReference type="PANTHER" id="PTHR21398:SF6">
    <property type="entry name" value="AGAP007094-PA"/>
    <property type="match status" value="1"/>
</dbReference>
<dbReference type="SMART" id="SM00718">
    <property type="entry name" value="DM4_12"/>
    <property type="match status" value="1"/>
</dbReference>
<organism evidence="3 4">
    <name type="scientific">Petrolisthes cinctipes</name>
    <name type="common">Flat porcelain crab</name>
    <dbReference type="NCBI Taxonomy" id="88211"/>
    <lineage>
        <taxon>Eukaryota</taxon>
        <taxon>Metazoa</taxon>
        <taxon>Ecdysozoa</taxon>
        <taxon>Arthropoda</taxon>
        <taxon>Crustacea</taxon>
        <taxon>Multicrustacea</taxon>
        <taxon>Malacostraca</taxon>
        <taxon>Eumalacostraca</taxon>
        <taxon>Eucarida</taxon>
        <taxon>Decapoda</taxon>
        <taxon>Pleocyemata</taxon>
        <taxon>Anomura</taxon>
        <taxon>Galatheoidea</taxon>
        <taxon>Porcellanidae</taxon>
        <taxon>Petrolisthes</taxon>
    </lineage>
</organism>
<sequence>MSLFEGVSVLLVLVMGITAPGTCMAELLASSAQDLLSVFSWATLDLPASPKPLMSLEGLNLTTTNMDVMKAAYLRPRRKRTLMMQKKNKPPSIEVELRYLFPLFKVFDDSSVNFEVPFSFKFELPKEVDKMDKFNFGKRWSQALGEVTTDFEGMLNMLGLDGGGCVRRALCELSTMPPLQPDGMVGEMIDIILRYFSDNAEYVDNFFRNSSTKKEGEVTTMQEDDMWKGENEEKELVEEKGDWKKKVESDEKKDEPGKIQDKINNRRQRMMSYVEAGNYGRQNGDCWTTFPQCPVSLFDLFRSHYDHLDSSHDPTEPWYNTFRSS</sequence>
<comment type="caution">
    <text evidence="3">The sequence shown here is derived from an EMBL/GenBank/DDBJ whole genome shotgun (WGS) entry which is preliminary data.</text>
</comment>
<feature type="signal peptide" evidence="2">
    <location>
        <begin position="1"/>
        <end position="25"/>
    </location>
</feature>
<dbReference type="Proteomes" id="UP001286313">
    <property type="component" value="Unassembled WGS sequence"/>
</dbReference>
<proteinExistence type="predicted"/>
<gene>
    <name evidence="3" type="ORF">Pcinc_024088</name>
</gene>
<name>A0AAE1FCT4_PETCI</name>
<dbReference type="InterPro" id="IPR006631">
    <property type="entry name" value="DM4_12"/>
</dbReference>
<evidence type="ECO:0000313" key="3">
    <source>
        <dbReference type="EMBL" id="KAK3870707.1"/>
    </source>
</evidence>
<keyword evidence="4" id="KW-1185">Reference proteome</keyword>
<evidence type="ECO:0000313" key="4">
    <source>
        <dbReference type="Proteomes" id="UP001286313"/>
    </source>
</evidence>
<feature type="compositionally biased region" description="Basic and acidic residues" evidence="1">
    <location>
        <begin position="237"/>
        <end position="259"/>
    </location>
</feature>
<dbReference type="EMBL" id="JAWQEG010002621">
    <property type="protein sequence ID" value="KAK3870707.1"/>
    <property type="molecule type" value="Genomic_DNA"/>
</dbReference>
<dbReference type="AlphaFoldDB" id="A0AAE1FCT4"/>
<dbReference type="Pfam" id="PF07841">
    <property type="entry name" value="DM4_12"/>
    <property type="match status" value="1"/>
</dbReference>
<dbReference type="PANTHER" id="PTHR21398">
    <property type="entry name" value="AGAP007094-PA"/>
    <property type="match status" value="1"/>
</dbReference>
<feature type="region of interest" description="Disordered" evidence="1">
    <location>
        <begin position="232"/>
        <end position="259"/>
    </location>
</feature>
<keyword evidence="2" id="KW-0732">Signal</keyword>
<evidence type="ECO:0000256" key="2">
    <source>
        <dbReference type="SAM" id="SignalP"/>
    </source>
</evidence>
<accession>A0AAE1FCT4</accession>
<evidence type="ECO:0000256" key="1">
    <source>
        <dbReference type="SAM" id="MobiDB-lite"/>
    </source>
</evidence>
<feature type="chain" id="PRO_5042082806" evidence="2">
    <location>
        <begin position="26"/>
        <end position="325"/>
    </location>
</feature>